<dbReference type="Gene3D" id="3.40.50.300">
    <property type="entry name" value="P-loop containing nucleotide triphosphate hydrolases"/>
    <property type="match status" value="1"/>
</dbReference>
<gene>
    <name evidence="2" type="ORF">A2150_01915</name>
</gene>
<proteinExistence type="predicted"/>
<feature type="domain" description="Dynamin N-terminal" evidence="1">
    <location>
        <begin position="65"/>
        <end position="283"/>
    </location>
</feature>
<dbReference type="Pfam" id="PF00350">
    <property type="entry name" value="Dynamin_N"/>
    <property type="match status" value="1"/>
</dbReference>
<evidence type="ECO:0000259" key="1">
    <source>
        <dbReference type="Pfam" id="PF00350"/>
    </source>
</evidence>
<dbReference type="Proteomes" id="UP000177925">
    <property type="component" value="Unassembled WGS sequence"/>
</dbReference>
<dbReference type="PANTHER" id="PTHR43681:SF1">
    <property type="entry name" value="SARCALUMENIN"/>
    <property type="match status" value="1"/>
</dbReference>
<dbReference type="InterPro" id="IPR045063">
    <property type="entry name" value="Dynamin_N"/>
</dbReference>
<comment type="caution">
    <text evidence="2">The sequence shown here is derived from an EMBL/GenBank/DDBJ whole genome shotgun (WGS) entry which is preliminary data.</text>
</comment>
<name>A0A1F6TA78_9PROT</name>
<reference evidence="2 3" key="1">
    <citation type="journal article" date="2016" name="Nat. Commun.">
        <title>Thousands of microbial genomes shed light on interconnected biogeochemical processes in an aquifer system.</title>
        <authorList>
            <person name="Anantharaman K."/>
            <person name="Brown C.T."/>
            <person name="Hug L.A."/>
            <person name="Sharon I."/>
            <person name="Castelle C.J."/>
            <person name="Probst A.J."/>
            <person name="Thomas B.C."/>
            <person name="Singh A."/>
            <person name="Wilkins M.J."/>
            <person name="Karaoz U."/>
            <person name="Brodie E.L."/>
            <person name="Williams K.H."/>
            <person name="Hubbard S.S."/>
            <person name="Banfield J.F."/>
        </authorList>
    </citation>
    <scope>NUCLEOTIDE SEQUENCE [LARGE SCALE GENOMIC DNA]</scope>
</reference>
<dbReference type="InterPro" id="IPR051943">
    <property type="entry name" value="TRAFAC_Dynamin-like_GTPase"/>
</dbReference>
<dbReference type="STRING" id="1817758.A2150_01915"/>
<feature type="non-terminal residue" evidence="2">
    <location>
        <position position="600"/>
    </location>
</feature>
<dbReference type="EMBL" id="MFSS01000102">
    <property type="protein sequence ID" value="OGI42023.1"/>
    <property type="molecule type" value="Genomic_DNA"/>
</dbReference>
<evidence type="ECO:0000313" key="3">
    <source>
        <dbReference type="Proteomes" id="UP000177925"/>
    </source>
</evidence>
<accession>A0A1F6TA78</accession>
<evidence type="ECO:0000313" key="2">
    <source>
        <dbReference type="EMBL" id="OGI42023.1"/>
    </source>
</evidence>
<dbReference type="AlphaFoldDB" id="A0A1F6TA78"/>
<dbReference type="InterPro" id="IPR027417">
    <property type="entry name" value="P-loop_NTPase"/>
</dbReference>
<sequence length="600" mass="67887">MTAADSQKTDHLVQRVEAYSAWRETLSGAIADLRAWVQTQDLGDTQVDQRLEHVLSLLRDDKLYIAFVAEFSRGKSELINAIFFAHFGTRVLPSSAGRTTMCPTELLYEAGTEPVLKLLPIETRKTGTAIAEYRNFPEEWQNVPLDPHSSEAMAQALAHIAEVKHVPREEAQTLGLHIAENETEVGMRIADDGLVEIPRWRHAVINLPHPLLEHGLVILDTPGLNALGAEPELTLNLLPNAQAVLYVLAADTGVTKTDIQVWHDHIGSRQESAGRGRLVVLNKIDGLWDGLRPEDEVEHEIARQVRETAETLGIPEANVFPVSAQKALLGKVKNDVALIARSRIEALERALAEELIPARREIVRATIGGDMVEIIKMLRAILAQRLRGVYEHMEELSGLNGRNMEVIEHMMQKVRGDKEVFELSLQRFQATRSVFTQQTNVLYSHLNLKTLDTLILETRKNMAESLTTVGLKGCMESFFRRAYLTMEAAAKQAQEIKTMMEGVYHKFQEEYGLANVRPGGLSMARYLREIRRLETKHEQYMKGAHLVFTEQQILTRRFFDSAVSKVRAIFKMANRETDQWLKNILSPMEAQVREHQIELR</sequence>
<protein>
    <submittedName>
        <fullName evidence="2">GTPase</fullName>
    </submittedName>
</protein>
<dbReference type="SUPFAM" id="SSF52540">
    <property type="entry name" value="P-loop containing nucleoside triphosphate hydrolases"/>
    <property type="match status" value="1"/>
</dbReference>
<organism evidence="2 3">
    <name type="scientific">Candidatus Muproteobacteria bacterium RBG_16_64_11</name>
    <dbReference type="NCBI Taxonomy" id="1817758"/>
    <lineage>
        <taxon>Bacteria</taxon>
        <taxon>Pseudomonadati</taxon>
        <taxon>Pseudomonadota</taxon>
        <taxon>Candidatus Muproteobacteria</taxon>
    </lineage>
</organism>
<dbReference type="PANTHER" id="PTHR43681">
    <property type="entry name" value="TRANSMEMBRANE GTPASE FZO"/>
    <property type="match status" value="1"/>
</dbReference>